<protein>
    <submittedName>
        <fullName evidence="1">Uncharacterized protein</fullName>
    </submittedName>
</protein>
<dbReference type="Proteomes" id="UP000472372">
    <property type="component" value="Chromosome 4"/>
</dbReference>
<proteinExistence type="predicted"/>
<dbReference type="AlphaFoldDB" id="A0A6S6W0N4"/>
<evidence type="ECO:0000313" key="1">
    <source>
        <dbReference type="EMBL" id="CAE7032198.1"/>
    </source>
</evidence>
<reference evidence="1" key="1">
    <citation type="submission" date="2021-02" db="EMBL/GenBank/DDBJ databases">
        <authorList>
            <person name="Syme A R."/>
            <person name="Syme A R."/>
            <person name="Moolhuijzen P."/>
        </authorList>
    </citation>
    <scope>NUCLEOTIDE SEQUENCE</scope>
    <source>
        <strain evidence="1">W1-1</strain>
    </source>
</reference>
<gene>
    <name evidence="1" type="ORF">PTTW11_04946</name>
</gene>
<evidence type="ECO:0000313" key="2">
    <source>
        <dbReference type="Proteomes" id="UP000472372"/>
    </source>
</evidence>
<organism evidence="1 2">
    <name type="scientific">Pyrenophora teres f. teres</name>
    <dbReference type="NCBI Taxonomy" id="97479"/>
    <lineage>
        <taxon>Eukaryota</taxon>
        <taxon>Fungi</taxon>
        <taxon>Dikarya</taxon>
        <taxon>Ascomycota</taxon>
        <taxon>Pezizomycotina</taxon>
        <taxon>Dothideomycetes</taxon>
        <taxon>Pleosporomycetidae</taxon>
        <taxon>Pleosporales</taxon>
        <taxon>Pleosporineae</taxon>
        <taxon>Pleosporaceae</taxon>
        <taxon>Pyrenophora</taxon>
    </lineage>
</organism>
<name>A0A6S6W0N4_9PLEO</name>
<accession>A0A6S6W0N4</accession>
<sequence length="86" mass="9931">MSGTPPRFHPARELASDRIAMEMHRANWEIVSTSLAIRRHYQAGTADFQAGEIARLRREIATWQARHARLSTQYQNVVEREVESGR</sequence>
<dbReference type="EMBL" id="HG992980">
    <property type="protein sequence ID" value="CAE7032198.1"/>
    <property type="molecule type" value="Genomic_DNA"/>
</dbReference>